<dbReference type="RefSeq" id="WP_326086586.1">
    <property type="nucleotide sequence ID" value="NZ_JARLKZ010000005.1"/>
</dbReference>
<organism evidence="1 2">
    <name type="scientific">Paenibacillus dokdonensis</name>
    <dbReference type="NCBI Taxonomy" id="2567944"/>
    <lineage>
        <taxon>Bacteria</taxon>
        <taxon>Bacillati</taxon>
        <taxon>Bacillota</taxon>
        <taxon>Bacilli</taxon>
        <taxon>Bacillales</taxon>
        <taxon>Paenibacillaceae</taxon>
        <taxon>Paenibacillus</taxon>
    </lineage>
</organism>
<reference evidence="1 2" key="1">
    <citation type="submission" date="2023-03" db="EMBL/GenBank/DDBJ databases">
        <title>Bacillus Genome Sequencing.</title>
        <authorList>
            <person name="Dunlap C."/>
        </authorList>
    </citation>
    <scope>NUCLEOTIDE SEQUENCE [LARGE SCALE GENOMIC DNA]</scope>
    <source>
        <strain evidence="1 2">BD-525</strain>
    </source>
</reference>
<accession>A0ABU6GJR2</accession>
<comment type="caution">
    <text evidence="1">The sequence shown here is derived from an EMBL/GenBank/DDBJ whole genome shotgun (WGS) entry which is preliminary data.</text>
</comment>
<dbReference type="EMBL" id="JARLKZ010000005">
    <property type="protein sequence ID" value="MEC0239438.1"/>
    <property type="molecule type" value="Genomic_DNA"/>
</dbReference>
<keyword evidence="2" id="KW-1185">Reference proteome</keyword>
<gene>
    <name evidence="1" type="ORF">P4H66_06160</name>
</gene>
<name>A0ABU6GJR2_9BACL</name>
<dbReference type="Proteomes" id="UP001344632">
    <property type="component" value="Unassembled WGS sequence"/>
</dbReference>
<proteinExistence type="predicted"/>
<protein>
    <submittedName>
        <fullName evidence="1">Uncharacterized protein</fullName>
    </submittedName>
</protein>
<sequence>MLNPITKALSELLRAGARETGKQMGKVVQKDHEHALQAIKSSVFAPYKSELQKDIVDLVLHDSEVSASWIAKLISRSNNNVEYLKSIQSYIANPVKSGNLDNSTRRELADACASKIQHIRDSALMEKLLVFLREHGDDLF</sequence>
<evidence type="ECO:0000313" key="2">
    <source>
        <dbReference type="Proteomes" id="UP001344632"/>
    </source>
</evidence>
<evidence type="ECO:0000313" key="1">
    <source>
        <dbReference type="EMBL" id="MEC0239438.1"/>
    </source>
</evidence>